<protein>
    <recommendedName>
        <fullName evidence="2">Protein kinase domain-containing protein</fullName>
    </recommendedName>
</protein>
<dbReference type="Proteomes" id="UP000825890">
    <property type="component" value="Unassembled WGS sequence"/>
</dbReference>
<dbReference type="InterPro" id="IPR011009">
    <property type="entry name" value="Kinase-like_dom_sf"/>
</dbReference>
<dbReference type="PROSITE" id="PS50011">
    <property type="entry name" value="PROTEIN_KINASE_DOM"/>
    <property type="match status" value="1"/>
</dbReference>
<dbReference type="SMART" id="SM00220">
    <property type="entry name" value="S_TKc"/>
    <property type="match status" value="1"/>
</dbReference>
<feature type="compositionally biased region" description="Basic and acidic residues" evidence="1">
    <location>
        <begin position="359"/>
        <end position="372"/>
    </location>
</feature>
<organism evidence="3 4">
    <name type="scientific">Cercospora kikuchii</name>
    <dbReference type="NCBI Taxonomy" id="84275"/>
    <lineage>
        <taxon>Eukaryota</taxon>
        <taxon>Fungi</taxon>
        <taxon>Dikarya</taxon>
        <taxon>Ascomycota</taxon>
        <taxon>Pezizomycotina</taxon>
        <taxon>Dothideomycetes</taxon>
        <taxon>Dothideomycetidae</taxon>
        <taxon>Mycosphaerellales</taxon>
        <taxon>Mycosphaerellaceae</taxon>
        <taxon>Cercospora</taxon>
    </lineage>
</organism>
<dbReference type="PANTHER" id="PTHR24359">
    <property type="entry name" value="SERINE/THREONINE-PROTEIN KINASE SBK1"/>
    <property type="match status" value="1"/>
</dbReference>
<sequence length="400" mass="45020">MAARVVSSDVSLNTNLANFRQQKHSVRNLGDGMYSIVEATITRRAFNKAHSDVSDLNYENPPVDDIARRVAAKLAATKVFKHRNAAAITREARIIAALAQHRNTNIVNFYPRSKWTEAGATLNNEYWYDLEMLSGGSLVQLDQTLRATYDQPSIQLPVAFCWHMAEQLFSALLLVHFDGAGRSRYCHADIKKSNILIRPSRNNDNSYPDVVLTDFGRTVELPANEQDDDIIHKFWERQVKECQTLGAIITSFNPQRDRALHDLISDIGRLDLTAPDNNGNQPTRNIHLEAAVNNIINAARTHLNANAFEPLQERVLQRIDRRCLSDSALRNFVRGLINTDYPTATRAGRSGTGRRSARQTRESPDVLRRPMSDRPGVQTRAQRAAAAPQPVVGRARRARR</sequence>
<dbReference type="PROSITE" id="PS00108">
    <property type="entry name" value="PROTEIN_KINASE_ST"/>
    <property type="match status" value="1"/>
</dbReference>
<dbReference type="InterPro" id="IPR008271">
    <property type="entry name" value="Ser/Thr_kinase_AS"/>
</dbReference>
<dbReference type="RefSeq" id="XP_044661607.1">
    <property type="nucleotide sequence ID" value="XM_044805672.1"/>
</dbReference>
<dbReference type="GeneID" id="68295795"/>
<dbReference type="Gene3D" id="1.10.510.10">
    <property type="entry name" value="Transferase(Phosphotransferase) domain 1"/>
    <property type="match status" value="1"/>
</dbReference>
<feature type="region of interest" description="Disordered" evidence="1">
    <location>
        <begin position="342"/>
        <end position="400"/>
    </location>
</feature>
<dbReference type="SUPFAM" id="SSF56112">
    <property type="entry name" value="Protein kinase-like (PK-like)"/>
    <property type="match status" value="1"/>
</dbReference>
<dbReference type="GO" id="GO:0004674">
    <property type="term" value="F:protein serine/threonine kinase activity"/>
    <property type="evidence" value="ECO:0007669"/>
    <property type="project" value="TreeGrafter"/>
</dbReference>
<proteinExistence type="predicted"/>
<dbReference type="GO" id="GO:0005524">
    <property type="term" value="F:ATP binding"/>
    <property type="evidence" value="ECO:0007669"/>
    <property type="project" value="InterPro"/>
</dbReference>
<comment type="caution">
    <text evidence="3">The sequence shown here is derived from an EMBL/GenBank/DDBJ whole genome shotgun (WGS) entry which is preliminary data.</text>
</comment>
<keyword evidence="4" id="KW-1185">Reference proteome</keyword>
<dbReference type="Pfam" id="PF00069">
    <property type="entry name" value="Pkinase"/>
    <property type="match status" value="1"/>
</dbReference>
<evidence type="ECO:0000313" key="3">
    <source>
        <dbReference type="EMBL" id="GIZ47120.1"/>
    </source>
</evidence>
<name>A0A9P3CUW5_9PEZI</name>
<dbReference type="EMBL" id="BOLY01000007">
    <property type="protein sequence ID" value="GIZ47120.1"/>
    <property type="molecule type" value="Genomic_DNA"/>
</dbReference>
<accession>A0A9P3CUW5</accession>
<feature type="compositionally biased region" description="Low complexity" evidence="1">
    <location>
        <begin position="380"/>
        <end position="393"/>
    </location>
</feature>
<dbReference type="InterPro" id="IPR000719">
    <property type="entry name" value="Prot_kinase_dom"/>
</dbReference>
<dbReference type="AlphaFoldDB" id="A0A9P3CUW5"/>
<evidence type="ECO:0000256" key="1">
    <source>
        <dbReference type="SAM" id="MobiDB-lite"/>
    </source>
</evidence>
<dbReference type="PANTHER" id="PTHR24359:SF1">
    <property type="entry name" value="INHIBITOR OF NUCLEAR FACTOR KAPPA-B KINASE EPSILON SUBUNIT HOMOLOG 1-RELATED"/>
    <property type="match status" value="1"/>
</dbReference>
<evidence type="ECO:0000259" key="2">
    <source>
        <dbReference type="PROSITE" id="PS50011"/>
    </source>
</evidence>
<feature type="domain" description="Protein kinase" evidence="2">
    <location>
        <begin position="23"/>
        <end position="392"/>
    </location>
</feature>
<reference evidence="3 4" key="1">
    <citation type="submission" date="2021-01" db="EMBL/GenBank/DDBJ databases">
        <title>Cercospora kikuchii MAFF 305040 whole genome shotgun sequence.</title>
        <authorList>
            <person name="Kashiwa T."/>
            <person name="Suzuki T."/>
        </authorList>
    </citation>
    <scope>NUCLEOTIDE SEQUENCE [LARGE SCALE GENOMIC DNA]</scope>
    <source>
        <strain evidence="3 4">MAFF 305040</strain>
    </source>
</reference>
<dbReference type="OrthoDB" id="3649535at2759"/>
<gene>
    <name evidence="3" type="ORF">CKM354_001022000</name>
</gene>
<evidence type="ECO:0000313" key="4">
    <source>
        <dbReference type="Proteomes" id="UP000825890"/>
    </source>
</evidence>